<protein>
    <recommendedName>
        <fullName evidence="1">non-specific serine/threonine protein kinase</fullName>
        <ecNumber evidence="1">2.7.11.1</ecNumber>
    </recommendedName>
</protein>
<evidence type="ECO:0000259" key="6">
    <source>
        <dbReference type="PROSITE" id="PS50011"/>
    </source>
</evidence>
<dbReference type="Proteomes" id="UP000011014">
    <property type="component" value="Unassembled WGS sequence"/>
</dbReference>
<dbReference type="PANTHER" id="PTHR11909">
    <property type="entry name" value="CASEIN KINASE-RELATED"/>
    <property type="match status" value="1"/>
</dbReference>
<accession>E4Y4A8</accession>
<dbReference type="PROSITE" id="PS00108">
    <property type="entry name" value="PROTEIN_KINASE_ST"/>
    <property type="match status" value="1"/>
</dbReference>
<keyword evidence="2 4" id="KW-0547">Nucleotide-binding</keyword>
<reference evidence="7" key="1">
    <citation type="journal article" date="2010" name="Science">
        <title>Plasticity of animal genome architecture unmasked by rapid evolution of a pelagic tunicate.</title>
        <authorList>
            <person name="Denoeud F."/>
            <person name="Henriet S."/>
            <person name="Mungpakdee S."/>
            <person name="Aury J.M."/>
            <person name="Da Silva C."/>
            <person name="Brinkmann H."/>
            <person name="Mikhaleva J."/>
            <person name="Olsen L.C."/>
            <person name="Jubin C."/>
            <person name="Canestro C."/>
            <person name="Bouquet J.M."/>
            <person name="Danks G."/>
            <person name="Poulain J."/>
            <person name="Campsteijn C."/>
            <person name="Adamski M."/>
            <person name="Cross I."/>
            <person name="Yadetie F."/>
            <person name="Muffato M."/>
            <person name="Louis A."/>
            <person name="Butcher S."/>
            <person name="Tsagkogeorga G."/>
            <person name="Konrad A."/>
            <person name="Singh S."/>
            <person name="Jensen M.F."/>
            <person name="Cong E.H."/>
            <person name="Eikeseth-Otteraa H."/>
            <person name="Noel B."/>
            <person name="Anthouard V."/>
            <person name="Porcel B.M."/>
            <person name="Kachouri-Lafond R."/>
            <person name="Nishino A."/>
            <person name="Ugolini M."/>
            <person name="Chourrout P."/>
            <person name="Nishida H."/>
            <person name="Aasland R."/>
            <person name="Huzurbazar S."/>
            <person name="Westhof E."/>
            <person name="Delsuc F."/>
            <person name="Lehrach H."/>
            <person name="Reinhardt R."/>
            <person name="Weissenbach J."/>
            <person name="Roy S.W."/>
            <person name="Artiguenave F."/>
            <person name="Postlethwait J.H."/>
            <person name="Manak J.R."/>
            <person name="Thompson E.M."/>
            <person name="Jaillon O."/>
            <person name="Du Pasquier L."/>
            <person name="Boudinot P."/>
            <person name="Liberles D.A."/>
            <person name="Volff J.N."/>
            <person name="Philippe H."/>
            <person name="Lenhard B."/>
            <person name="Roest Crollius H."/>
            <person name="Wincker P."/>
            <person name="Chourrout D."/>
        </authorList>
    </citation>
    <scope>NUCLEOTIDE SEQUENCE [LARGE SCALE GENOMIC DNA]</scope>
</reference>
<sequence length="340" mass="39988">MLLSRERRQQRESEQFRVNFGTGQNEMIQNKDEGSLKDKVLEERFRTVRLIGTGSFGEIYLGADLELSRDNSVDVAIKVEPKRLRGQLKFESHVYEILRSENGFPHLRKFGEDNLLSVNYLAMDLLGPTVEDLFNFCDKSFSLKTILMLIEQLLCRLECIHSKGIIHRDIKPDNLVMGLNHMSKTVMMIDFGIAKFFRKRNQPFDHIDEDTQCRRGRGIIGTPRYCSVHAHRGEHLSRRDDMESLAYVIVYFLKGKLPWQNIQVQGKFNKLEAIHDKKKNTNFNDYLAGFPKEFAIFVDYCRNLPFKATPDYMFLRNLFRCLGQKWNIQYDLKFDWSKHK</sequence>
<dbReference type="PROSITE" id="PS50011">
    <property type="entry name" value="PROTEIN_KINASE_DOM"/>
    <property type="match status" value="1"/>
</dbReference>
<dbReference type="InterPro" id="IPR008271">
    <property type="entry name" value="Ser/Thr_kinase_AS"/>
</dbReference>
<dbReference type="PROSITE" id="PS00107">
    <property type="entry name" value="PROTEIN_KINASE_ATP"/>
    <property type="match status" value="1"/>
</dbReference>
<evidence type="ECO:0000256" key="2">
    <source>
        <dbReference type="ARBA" id="ARBA00022741"/>
    </source>
</evidence>
<dbReference type="InterPro" id="IPR000719">
    <property type="entry name" value="Prot_kinase_dom"/>
</dbReference>
<dbReference type="SMART" id="SM00220">
    <property type="entry name" value="S_TKc"/>
    <property type="match status" value="1"/>
</dbReference>
<dbReference type="EMBL" id="FN654277">
    <property type="protein sequence ID" value="CBY30506.1"/>
    <property type="molecule type" value="Genomic_DNA"/>
</dbReference>
<dbReference type="AlphaFoldDB" id="E4Y4A8"/>
<evidence type="ECO:0000256" key="3">
    <source>
        <dbReference type="ARBA" id="ARBA00022840"/>
    </source>
</evidence>
<dbReference type="InterPro" id="IPR050235">
    <property type="entry name" value="CK1_Ser-Thr_kinase"/>
</dbReference>
<dbReference type="GO" id="GO:0004674">
    <property type="term" value="F:protein serine/threonine kinase activity"/>
    <property type="evidence" value="ECO:0007669"/>
    <property type="project" value="UniProtKB-KW"/>
</dbReference>
<keyword evidence="5" id="KW-0808">Transferase</keyword>
<dbReference type="Pfam" id="PF00069">
    <property type="entry name" value="Pkinase"/>
    <property type="match status" value="1"/>
</dbReference>
<evidence type="ECO:0000256" key="5">
    <source>
        <dbReference type="RuleBase" id="RU000304"/>
    </source>
</evidence>
<evidence type="ECO:0000256" key="1">
    <source>
        <dbReference type="ARBA" id="ARBA00012513"/>
    </source>
</evidence>
<keyword evidence="3 4" id="KW-0067">ATP-binding</keyword>
<evidence type="ECO:0000256" key="4">
    <source>
        <dbReference type="PROSITE-ProRule" id="PRU10141"/>
    </source>
</evidence>
<proteinExistence type="inferred from homology"/>
<dbReference type="CDD" id="cd14016">
    <property type="entry name" value="STKc_CK1"/>
    <property type="match status" value="1"/>
</dbReference>
<dbReference type="Gene3D" id="1.10.510.10">
    <property type="entry name" value="Transferase(Phosphotransferase) domain 1"/>
    <property type="match status" value="1"/>
</dbReference>
<dbReference type="InterPro" id="IPR011009">
    <property type="entry name" value="Kinase-like_dom_sf"/>
</dbReference>
<keyword evidence="5" id="KW-0418">Kinase</keyword>
<dbReference type="InterPro" id="IPR017441">
    <property type="entry name" value="Protein_kinase_ATP_BS"/>
</dbReference>
<comment type="similarity">
    <text evidence="5">Belongs to the protein kinase superfamily.</text>
</comment>
<evidence type="ECO:0000313" key="7">
    <source>
        <dbReference type="EMBL" id="CBY30506.1"/>
    </source>
</evidence>
<dbReference type="EC" id="2.7.11.1" evidence="1"/>
<dbReference type="SUPFAM" id="SSF56112">
    <property type="entry name" value="Protein kinase-like (PK-like)"/>
    <property type="match status" value="1"/>
</dbReference>
<keyword evidence="5" id="KW-0723">Serine/threonine-protein kinase</keyword>
<feature type="binding site" evidence="4">
    <location>
        <position position="78"/>
    </location>
    <ligand>
        <name>ATP</name>
        <dbReference type="ChEBI" id="CHEBI:30616"/>
    </ligand>
</feature>
<gene>
    <name evidence="7" type="ORF">GSOID_T00018377001</name>
</gene>
<dbReference type="GO" id="GO:0005524">
    <property type="term" value="F:ATP binding"/>
    <property type="evidence" value="ECO:0007669"/>
    <property type="project" value="UniProtKB-UniRule"/>
</dbReference>
<organism evidence="7">
    <name type="scientific">Oikopleura dioica</name>
    <name type="common">Tunicate</name>
    <dbReference type="NCBI Taxonomy" id="34765"/>
    <lineage>
        <taxon>Eukaryota</taxon>
        <taxon>Metazoa</taxon>
        <taxon>Chordata</taxon>
        <taxon>Tunicata</taxon>
        <taxon>Appendicularia</taxon>
        <taxon>Copelata</taxon>
        <taxon>Oikopleuridae</taxon>
        <taxon>Oikopleura</taxon>
    </lineage>
</organism>
<name>E4Y4A8_OIKDI</name>
<feature type="domain" description="Protein kinase" evidence="6">
    <location>
        <begin position="45"/>
        <end position="340"/>
    </location>
</feature>